<evidence type="ECO:0000256" key="1">
    <source>
        <dbReference type="ARBA" id="ARBA00022614"/>
    </source>
</evidence>
<organism evidence="3 4">
    <name type="scientific">Chitinophaga ginsengisoli</name>
    <dbReference type="NCBI Taxonomy" id="363837"/>
    <lineage>
        <taxon>Bacteria</taxon>
        <taxon>Pseudomonadati</taxon>
        <taxon>Bacteroidota</taxon>
        <taxon>Chitinophagia</taxon>
        <taxon>Chitinophagales</taxon>
        <taxon>Chitinophagaceae</taxon>
        <taxon>Chitinophaga</taxon>
    </lineage>
</organism>
<keyword evidence="1" id="KW-0433">Leucine-rich repeat</keyword>
<dbReference type="InterPro" id="IPR032675">
    <property type="entry name" value="LRR_dom_sf"/>
</dbReference>
<evidence type="ECO:0000313" key="4">
    <source>
        <dbReference type="Proteomes" id="UP000240978"/>
    </source>
</evidence>
<evidence type="ECO:0008006" key="5">
    <source>
        <dbReference type="Google" id="ProtNLM"/>
    </source>
</evidence>
<dbReference type="SUPFAM" id="SSF52058">
    <property type="entry name" value="L domain-like"/>
    <property type="match status" value="1"/>
</dbReference>
<dbReference type="PANTHER" id="PTHR48051:SF46">
    <property type="entry name" value="LEUCINE RICH REPEAT-CONTAINING DOMAIN PROTEIN"/>
    <property type="match status" value="1"/>
</dbReference>
<accession>A0A2P8G2M6</accession>
<evidence type="ECO:0000256" key="2">
    <source>
        <dbReference type="ARBA" id="ARBA00022737"/>
    </source>
</evidence>
<dbReference type="GO" id="GO:0005737">
    <property type="term" value="C:cytoplasm"/>
    <property type="evidence" value="ECO:0007669"/>
    <property type="project" value="TreeGrafter"/>
</dbReference>
<dbReference type="PANTHER" id="PTHR48051">
    <property type="match status" value="1"/>
</dbReference>
<name>A0A2P8G2M6_9BACT</name>
<reference evidence="3 4" key="1">
    <citation type="submission" date="2018-03" db="EMBL/GenBank/DDBJ databases">
        <title>Genomic Encyclopedia of Archaeal and Bacterial Type Strains, Phase II (KMG-II): from individual species to whole genera.</title>
        <authorList>
            <person name="Goeker M."/>
        </authorList>
    </citation>
    <scope>NUCLEOTIDE SEQUENCE [LARGE SCALE GENOMIC DNA]</scope>
    <source>
        <strain evidence="3 4">DSM 18107</strain>
    </source>
</reference>
<keyword evidence="4" id="KW-1185">Reference proteome</keyword>
<comment type="caution">
    <text evidence="3">The sequence shown here is derived from an EMBL/GenBank/DDBJ whole genome shotgun (WGS) entry which is preliminary data.</text>
</comment>
<sequence>MGFNISGIAINKTFKNNLNELQQQLGITLGFTEEINFESASENWKKEGICDIYFGEQGTLLFLNMDLCSDPWSIENGNTLTFALSETSMAFNVNYCEGRELRRSFMELNGDRMHDAGEKLSVEENTEDVSTIVWEQLKIVLGQTYWSIGLEETAYRYKVLSIDRKSVVNNIAEKKSEEHHRNGTVKIDLQPGVSIRSINNDPDELSAAGRIFDMLISEDDSSVLATVNNLTEKDINNFVLAYILNLTYFHRDAKVRKAARKQFEKYAPADLLAQLNEHWKDKYLKSQDYFHKTLYEHPAIDPAEYIVFSQVIRRNYFLVKPKPGMIAYLSIPYGDEIENIYSDGQVETERVSDKISKLKHITVAMFSQQSKLDISDTIEKLSQLPNLQYLQIARSQLKELPASIAQLGRLKTLVIDHNPISEIPKDVIFPNVEKLNITRTNISTIDIHQFPALKELVVDGRKEFEALTFQNISHDFLVTNGSARLFSTTVRKPV</sequence>
<dbReference type="AlphaFoldDB" id="A0A2P8G2M6"/>
<dbReference type="RefSeq" id="WP_106603696.1">
    <property type="nucleotide sequence ID" value="NZ_PYGK01000008.1"/>
</dbReference>
<keyword evidence="2" id="KW-0677">Repeat</keyword>
<dbReference type="OrthoDB" id="6705767at2"/>
<gene>
    <name evidence="3" type="ORF">CLV42_108148</name>
</gene>
<dbReference type="Proteomes" id="UP000240978">
    <property type="component" value="Unassembled WGS sequence"/>
</dbReference>
<protein>
    <recommendedName>
        <fullName evidence="5">Leucine rich repeat (LRR) protein</fullName>
    </recommendedName>
</protein>
<proteinExistence type="predicted"/>
<dbReference type="EMBL" id="PYGK01000008">
    <property type="protein sequence ID" value="PSL28229.1"/>
    <property type="molecule type" value="Genomic_DNA"/>
</dbReference>
<evidence type="ECO:0000313" key="3">
    <source>
        <dbReference type="EMBL" id="PSL28229.1"/>
    </source>
</evidence>
<dbReference type="Gene3D" id="3.80.10.10">
    <property type="entry name" value="Ribonuclease Inhibitor"/>
    <property type="match status" value="1"/>
</dbReference>
<dbReference type="InterPro" id="IPR050216">
    <property type="entry name" value="LRR_domain-containing"/>
</dbReference>